<dbReference type="NCBIfam" id="NF005559">
    <property type="entry name" value="PRK07231.1"/>
    <property type="match status" value="1"/>
</dbReference>
<dbReference type="PANTHER" id="PTHR42760:SF40">
    <property type="entry name" value="3-OXOACYL-[ACYL-CARRIER-PROTEIN] REDUCTASE, CHLOROPLASTIC"/>
    <property type="match status" value="1"/>
</dbReference>
<proteinExistence type="inferred from homology"/>
<dbReference type="Proteomes" id="UP000278222">
    <property type="component" value="Unassembled WGS sequence"/>
</dbReference>
<evidence type="ECO:0000259" key="2">
    <source>
        <dbReference type="SMART" id="SM00822"/>
    </source>
</evidence>
<dbReference type="EMBL" id="RJKX01000016">
    <property type="protein sequence ID" value="ROP83756.1"/>
    <property type="molecule type" value="Genomic_DNA"/>
</dbReference>
<dbReference type="PRINTS" id="PR00081">
    <property type="entry name" value="GDHRDH"/>
</dbReference>
<dbReference type="InterPro" id="IPR002347">
    <property type="entry name" value="SDR_fam"/>
</dbReference>
<dbReference type="RefSeq" id="WP_170216640.1">
    <property type="nucleotide sequence ID" value="NZ_AP019700.1"/>
</dbReference>
<sequence>MNFPSFRLDGQVALVTGGNRGLGALGARAFAAAGADVIVAARGLEQGEQVAAEIRATGRRALALEVDVRRRESVDAMAARALDAFGRVDILFNNAGVIATATVTDLEEDAWDDVMDVSAKGTWLCVRALVPQMAARGSGRIINMASILASHGIPNRSPYCAAKAAVANLTRAMAVELGPKGINVNAVAPTVFVTDLNRHLIEKQPQVYGTVLARMPLGRLGQPEDLAGALVFLAAPASAFVTGQILHVDGGFTAT</sequence>
<dbReference type="PANTHER" id="PTHR42760">
    <property type="entry name" value="SHORT-CHAIN DEHYDROGENASES/REDUCTASES FAMILY MEMBER"/>
    <property type="match status" value="1"/>
</dbReference>
<evidence type="ECO:0000256" key="1">
    <source>
        <dbReference type="ARBA" id="ARBA00006484"/>
    </source>
</evidence>
<protein>
    <submittedName>
        <fullName evidence="3">Gluconate 5-dehydrogenase/3-oxoacyl-[acyl-carrier protein] reductase</fullName>
    </submittedName>
</protein>
<dbReference type="Pfam" id="PF13561">
    <property type="entry name" value="adh_short_C2"/>
    <property type="match status" value="1"/>
</dbReference>
<dbReference type="InterPro" id="IPR020904">
    <property type="entry name" value="Sc_DH/Rdtase_CS"/>
</dbReference>
<comment type="caution">
    <text evidence="3">The sequence shown here is derived from an EMBL/GenBank/DDBJ whole genome shotgun (WGS) entry which is preliminary data.</text>
</comment>
<dbReference type="PROSITE" id="PS00061">
    <property type="entry name" value="ADH_SHORT"/>
    <property type="match status" value="1"/>
</dbReference>
<dbReference type="SMART" id="SM00822">
    <property type="entry name" value="PKS_KR"/>
    <property type="match status" value="1"/>
</dbReference>
<comment type="similarity">
    <text evidence="1">Belongs to the short-chain dehydrogenases/reductases (SDR) family.</text>
</comment>
<accession>A0A3N1KZX5</accession>
<dbReference type="SUPFAM" id="SSF51735">
    <property type="entry name" value="NAD(P)-binding Rossmann-fold domains"/>
    <property type="match status" value="1"/>
</dbReference>
<name>A0A3N1KZX5_9PROT</name>
<dbReference type="InterPro" id="IPR057326">
    <property type="entry name" value="KR_dom"/>
</dbReference>
<dbReference type="GO" id="GO:0030497">
    <property type="term" value="P:fatty acid elongation"/>
    <property type="evidence" value="ECO:0007669"/>
    <property type="project" value="TreeGrafter"/>
</dbReference>
<dbReference type="Gene3D" id="3.40.50.720">
    <property type="entry name" value="NAD(P)-binding Rossmann-like Domain"/>
    <property type="match status" value="1"/>
</dbReference>
<dbReference type="GO" id="GO:0016616">
    <property type="term" value="F:oxidoreductase activity, acting on the CH-OH group of donors, NAD or NADP as acceptor"/>
    <property type="evidence" value="ECO:0007669"/>
    <property type="project" value="TreeGrafter"/>
</dbReference>
<dbReference type="FunFam" id="3.40.50.720:FF:000084">
    <property type="entry name" value="Short-chain dehydrogenase reductase"/>
    <property type="match status" value="1"/>
</dbReference>
<feature type="domain" description="Ketoreductase" evidence="2">
    <location>
        <begin position="11"/>
        <end position="190"/>
    </location>
</feature>
<dbReference type="PRINTS" id="PR00080">
    <property type="entry name" value="SDRFAMILY"/>
</dbReference>
<reference evidence="3 4" key="1">
    <citation type="submission" date="2018-11" db="EMBL/GenBank/DDBJ databases">
        <title>Genomic Encyclopedia of Type Strains, Phase IV (KMG-IV): sequencing the most valuable type-strain genomes for metagenomic binning, comparative biology and taxonomic classification.</title>
        <authorList>
            <person name="Goeker M."/>
        </authorList>
    </citation>
    <scope>NUCLEOTIDE SEQUENCE [LARGE SCALE GENOMIC DNA]</scope>
    <source>
        <strain evidence="3 4">DSM 5900</strain>
    </source>
</reference>
<dbReference type="AlphaFoldDB" id="A0A3N1KZX5"/>
<evidence type="ECO:0000313" key="4">
    <source>
        <dbReference type="Proteomes" id="UP000278222"/>
    </source>
</evidence>
<gene>
    <name evidence="3" type="ORF">EDC65_4405</name>
</gene>
<evidence type="ECO:0000313" key="3">
    <source>
        <dbReference type="EMBL" id="ROP83756.1"/>
    </source>
</evidence>
<organism evidence="3 4">
    <name type="scientific">Stella humosa</name>
    <dbReference type="NCBI Taxonomy" id="94"/>
    <lineage>
        <taxon>Bacteria</taxon>
        <taxon>Pseudomonadati</taxon>
        <taxon>Pseudomonadota</taxon>
        <taxon>Alphaproteobacteria</taxon>
        <taxon>Rhodospirillales</taxon>
        <taxon>Stellaceae</taxon>
        <taxon>Stella</taxon>
    </lineage>
</organism>
<keyword evidence="4" id="KW-1185">Reference proteome</keyword>
<dbReference type="InterPro" id="IPR036291">
    <property type="entry name" value="NAD(P)-bd_dom_sf"/>
</dbReference>